<dbReference type="AlphaFoldDB" id="A0A1T5IXV7"/>
<dbReference type="Proteomes" id="UP000190961">
    <property type="component" value="Unassembled WGS sequence"/>
</dbReference>
<protein>
    <submittedName>
        <fullName evidence="1">Putative lumazine-binding</fullName>
    </submittedName>
</protein>
<evidence type="ECO:0000313" key="1">
    <source>
        <dbReference type="EMBL" id="SKC43984.1"/>
    </source>
</evidence>
<dbReference type="Pfam" id="PF12893">
    <property type="entry name" value="Lumazine_bd_2"/>
    <property type="match status" value="1"/>
</dbReference>
<evidence type="ECO:0000313" key="2">
    <source>
        <dbReference type="Proteomes" id="UP000190961"/>
    </source>
</evidence>
<dbReference type="OrthoDB" id="8445243at2"/>
<name>A0A1T5IXV7_9BACT</name>
<dbReference type="STRING" id="688867.SAMN05660236_0529"/>
<dbReference type="EMBL" id="FUZU01000001">
    <property type="protein sequence ID" value="SKC43984.1"/>
    <property type="molecule type" value="Genomic_DNA"/>
</dbReference>
<sequence length="149" mass="17160">MKTFLITAFILCAGQGIKAQPTFTMKNEDDKATITKLLENNYFKGIYEGDLDLLKELYHPGTLLFGDVKGQPYAKTLSQYIEGVKNRQSPKDSGKIFIHEIISIKVVNSIAMAELKVRMYDFHYHEFLSFHQIDGKWFLVNKMMSDINK</sequence>
<dbReference type="RefSeq" id="WP_079685147.1">
    <property type="nucleotide sequence ID" value="NZ_FUZU01000001.1"/>
</dbReference>
<proteinExistence type="predicted"/>
<keyword evidence="2" id="KW-1185">Reference proteome</keyword>
<dbReference type="InterPro" id="IPR039437">
    <property type="entry name" value="FrzH/put_lumazine-bd"/>
</dbReference>
<organism evidence="1 2">
    <name type="scientific">Ohtaekwangia koreensis</name>
    <dbReference type="NCBI Taxonomy" id="688867"/>
    <lineage>
        <taxon>Bacteria</taxon>
        <taxon>Pseudomonadati</taxon>
        <taxon>Bacteroidota</taxon>
        <taxon>Cytophagia</taxon>
        <taxon>Cytophagales</taxon>
        <taxon>Fulvivirgaceae</taxon>
        <taxon>Ohtaekwangia</taxon>
    </lineage>
</organism>
<dbReference type="Gene3D" id="3.10.450.50">
    <property type="match status" value="1"/>
</dbReference>
<gene>
    <name evidence="1" type="ORF">SAMN05660236_0529</name>
</gene>
<dbReference type="SUPFAM" id="SSF54427">
    <property type="entry name" value="NTF2-like"/>
    <property type="match status" value="1"/>
</dbReference>
<accession>A0A1T5IXV7</accession>
<dbReference type="InterPro" id="IPR032710">
    <property type="entry name" value="NTF2-like_dom_sf"/>
</dbReference>
<reference evidence="1 2" key="1">
    <citation type="submission" date="2017-02" db="EMBL/GenBank/DDBJ databases">
        <authorList>
            <person name="Peterson S.W."/>
        </authorList>
    </citation>
    <scope>NUCLEOTIDE SEQUENCE [LARGE SCALE GENOMIC DNA]</scope>
    <source>
        <strain evidence="1 2">DSM 25262</strain>
    </source>
</reference>